<keyword evidence="4" id="KW-0560">Oxidoreductase</keyword>
<dbReference type="PANTHER" id="PTHR43880:SF10">
    <property type="entry name" value="ALCOHOL DEHYDROGENASE-LIKE 2"/>
    <property type="match status" value="1"/>
</dbReference>
<evidence type="ECO:0000313" key="4">
    <source>
        <dbReference type="EMBL" id="PIN00386.1"/>
    </source>
</evidence>
<dbReference type="AlphaFoldDB" id="A0A2G9G4Z6"/>
<dbReference type="Gene3D" id="3.90.180.10">
    <property type="entry name" value="Medium-chain alcohol dehydrogenases, catalytic domain"/>
    <property type="match status" value="1"/>
</dbReference>
<keyword evidence="3" id="KW-1133">Transmembrane helix</keyword>
<organism evidence="4 5">
    <name type="scientific">Handroanthus impetiginosus</name>
    <dbReference type="NCBI Taxonomy" id="429701"/>
    <lineage>
        <taxon>Eukaryota</taxon>
        <taxon>Viridiplantae</taxon>
        <taxon>Streptophyta</taxon>
        <taxon>Embryophyta</taxon>
        <taxon>Tracheophyta</taxon>
        <taxon>Spermatophyta</taxon>
        <taxon>Magnoliopsida</taxon>
        <taxon>eudicotyledons</taxon>
        <taxon>Gunneridae</taxon>
        <taxon>Pentapetalae</taxon>
        <taxon>asterids</taxon>
        <taxon>lamiids</taxon>
        <taxon>Lamiales</taxon>
        <taxon>Bignoniaceae</taxon>
        <taxon>Crescentiina</taxon>
        <taxon>Tabebuia alliance</taxon>
        <taxon>Handroanthus</taxon>
    </lineage>
</organism>
<name>A0A2G9G4Z6_9LAMI</name>
<proteinExistence type="predicted"/>
<dbReference type="GO" id="GO:0051903">
    <property type="term" value="F:S-(hydroxymethyl)glutathione dehydrogenase [NAD(P)+] activity"/>
    <property type="evidence" value="ECO:0007669"/>
    <property type="project" value="TreeGrafter"/>
</dbReference>
<dbReference type="SUPFAM" id="SSF50129">
    <property type="entry name" value="GroES-like"/>
    <property type="match status" value="1"/>
</dbReference>
<evidence type="ECO:0000313" key="5">
    <source>
        <dbReference type="Proteomes" id="UP000231279"/>
    </source>
</evidence>
<evidence type="ECO:0000256" key="1">
    <source>
        <dbReference type="ARBA" id="ARBA00022723"/>
    </source>
</evidence>
<dbReference type="GO" id="GO:0008270">
    <property type="term" value="F:zinc ion binding"/>
    <property type="evidence" value="ECO:0007669"/>
    <property type="project" value="TreeGrafter"/>
</dbReference>
<dbReference type="GO" id="GO:0046294">
    <property type="term" value="P:formaldehyde catabolic process"/>
    <property type="evidence" value="ECO:0007669"/>
    <property type="project" value="TreeGrafter"/>
</dbReference>
<evidence type="ECO:0000256" key="2">
    <source>
        <dbReference type="ARBA" id="ARBA00022833"/>
    </source>
</evidence>
<dbReference type="GO" id="GO:0004022">
    <property type="term" value="F:alcohol dehydrogenase (NAD+) activity"/>
    <property type="evidence" value="ECO:0007669"/>
    <property type="project" value="UniProtKB-EC"/>
</dbReference>
<dbReference type="STRING" id="429701.A0A2G9G4Z6"/>
<protein>
    <submittedName>
        <fullName evidence="4">Alcohol dehydrogenase</fullName>
        <ecNumber evidence="4">1.1.1.1</ecNumber>
    </submittedName>
</protein>
<reference evidence="5" key="1">
    <citation type="journal article" date="2018" name="Gigascience">
        <title>Genome assembly of the Pink Ipe (Handroanthus impetiginosus, Bignoniaceae), a highly valued, ecologically keystone Neotropical timber forest tree.</title>
        <authorList>
            <person name="Silva-Junior O.B."/>
            <person name="Grattapaglia D."/>
            <person name="Novaes E."/>
            <person name="Collevatti R.G."/>
        </authorList>
    </citation>
    <scope>NUCLEOTIDE SEQUENCE [LARGE SCALE GENOMIC DNA]</scope>
    <source>
        <strain evidence="5">cv. UFG-1</strain>
    </source>
</reference>
<keyword evidence="3" id="KW-0812">Transmembrane</keyword>
<evidence type="ECO:0000256" key="3">
    <source>
        <dbReference type="SAM" id="Phobius"/>
    </source>
</evidence>
<dbReference type="OrthoDB" id="417550at2759"/>
<gene>
    <name evidence="4" type="ORF">CDL12_27111</name>
</gene>
<comment type="caution">
    <text evidence="4">The sequence shown here is derived from an EMBL/GenBank/DDBJ whole genome shotgun (WGS) entry which is preliminary data.</text>
</comment>
<keyword evidence="1" id="KW-0479">Metal-binding</keyword>
<dbReference type="EMBL" id="NKXS01007001">
    <property type="protein sequence ID" value="PIN00386.1"/>
    <property type="molecule type" value="Genomic_DNA"/>
</dbReference>
<feature type="transmembrane region" description="Helical" evidence="3">
    <location>
        <begin position="93"/>
        <end position="116"/>
    </location>
</feature>
<dbReference type="EC" id="1.1.1.1" evidence="4"/>
<keyword evidence="3" id="KW-0472">Membrane</keyword>
<dbReference type="GO" id="GO:0005829">
    <property type="term" value="C:cytosol"/>
    <property type="evidence" value="ECO:0007669"/>
    <property type="project" value="TreeGrafter"/>
</dbReference>
<accession>A0A2G9G4Z6</accession>
<dbReference type="PANTHER" id="PTHR43880">
    <property type="entry name" value="ALCOHOL DEHYDROGENASE"/>
    <property type="match status" value="1"/>
</dbReference>
<keyword evidence="5" id="KW-1185">Reference proteome</keyword>
<dbReference type="Proteomes" id="UP000231279">
    <property type="component" value="Unassembled WGS sequence"/>
</dbReference>
<dbReference type="Gene3D" id="3.40.50.720">
    <property type="entry name" value="NAD(P)-binding Rossmann-like Domain"/>
    <property type="match status" value="1"/>
</dbReference>
<keyword evidence="2" id="KW-0862">Zinc</keyword>
<dbReference type="InterPro" id="IPR011032">
    <property type="entry name" value="GroES-like_sf"/>
</dbReference>
<sequence>MLQKGNTCSKFPVEFLGGMPRDGTTRFLDVDGRPIHHFFSVSSFSQYTVVDITHVVKLDPDFPVDKACLLSCGITTGLGAVCKTAEVEKGSTVAIFGLGSTGLAVINFILFFQAYLKGS</sequence>